<evidence type="ECO:0000256" key="1">
    <source>
        <dbReference type="ARBA" id="ARBA00004286"/>
    </source>
</evidence>
<sequence length="153" mass="17128">PIFECHEGCLCNDKCWNHVSSCPSHFHMEFIQETNQAQGIFLTDSKTVARGTFIGIYAGQYITKAEGYCRMASTGGSYLFNLNFHHLQGIHPGYMIDGERMGNYNLLQNHSCEANCCVEACYINKGNPAKLLIAIFANKDINPNDELTLSYFG</sequence>
<dbReference type="OrthoDB" id="308383at2759"/>
<evidence type="ECO:0000256" key="2">
    <source>
        <dbReference type="ARBA" id="ARBA00022454"/>
    </source>
</evidence>
<dbReference type="GO" id="GO:0046872">
    <property type="term" value="F:metal ion binding"/>
    <property type="evidence" value="ECO:0007669"/>
    <property type="project" value="UniProtKB-KW"/>
</dbReference>
<dbReference type="GO" id="GO:0005694">
    <property type="term" value="C:chromosome"/>
    <property type="evidence" value="ECO:0007669"/>
    <property type="project" value="UniProtKB-SubCell"/>
</dbReference>
<feature type="non-terminal residue" evidence="9">
    <location>
        <position position="1"/>
    </location>
</feature>
<evidence type="ECO:0000256" key="3">
    <source>
        <dbReference type="ARBA" id="ARBA00022603"/>
    </source>
</evidence>
<dbReference type="InterPro" id="IPR046341">
    <property type="entry name" value="SET_dom_sf"/>
</dbReference>
<protein>
    <submittedName>
        <fullName evidence="9">SET domain-containing protein</fullName>
    </submittedName>
</protein>
<organism evidence="9 10">
    <name type="scientific">Armillaria gallica</name>
    <name type="common">Bulbous honey fungus</name>
    <name type="synonym">Armillaria bulbosa</name>
    <dbReference type="NCBI Taxonomy" id="47427"/>
    <lineage>
        <taxon>Eukaryota</taxon>
        <taxon>Fungi</taxon>
        <taxon>Dikarya</taxon>
        <taxon>Basidiomycota</taxon>
        <taxon>Agaricomycotina</taxon>
        <taxon>Agaricomycetes</taxon>
        <taxon>Agaricomycetidae</taxon>
        <taxon>Agaricales</taxon>
        <taxon>Marasmiineae</taxon>
        <taxon>Physalacriaceae</taxon>
        <taxon>Armillaria</taxon>
    </lineage>
</organism>
<evidence type="ECO:0000256" key="7">
    <source>
        <dbReference type="ARBA" id="ARBA00022833"/>
    </source>
</evidence>
<keyword evidence="2" id="KW-0158">Chromosome</keyword>
<evidence type="ECO:0000256" key="4">
    <source>
        <dbReference type="ARBA" id="ARBA00022679"/>
    </source>
</evidence>
<keyword evidence="10" id="KW-1185">Reference proteome</keyword>
<dbReference type="Proteomes" id="UP000217790">
    <property type="component" value="Unassembled WGS sequence"/>
</dbReference>
<evidence type="ECO:0000313" key="10">
    <source>
        <dbReference type="Proteomes" id="UP000217790"/>
    </source>
</evidence>
<dbReference type="AlphaFoldDB" id="A0A2H3D6V6"/>
<dbReference type="PROSITE" id="PS50280">
    <property type="entry name" value="SET"/>
    <property type="match status" value="1"/>
</dbReference>
<dbReference type="STRING" id="47427.A0A2H3D6V6"/>
<dbReference type="SMART" id="SM00317">
    <property type="entry name" value="SET"/>
    <property type="match status" value="1"/>
</dbReference>
<dbReference type="InParanoid" id="A0A2H3D6V6"/>
<dbReference type="Pfam" id="PF00856">
    <property type="entry name" value="SET"/>
    <property type="match status" value="1"/>
</dbReference>
<dbReference type="InterPro" id="IPR050973">
    <property type="entry name" value="H3K9_Histone-Lys_N-MTase"/>
</dbReference>
<keyword evidence="5" id="KW-0949">S-adenosyl-L-methionine</keyword>
<dbReference type="EMBL" id="KZ293668">
    <property type="protein sequence ID" value="PBK89494.1"/>
    <property type="molecule type" value="Genomic_DNA"/>
</dbReference>
<keyword evidence="4" id="KW-0808">Transferase</keyword>
<keyword evidence="7" id="KW-0862">Zinc</keyword>
<keyword evidence="6" id="KW-0479">Metal-binding</keyword>
<feature type="domain" description="SET" evidence="8">
    <location>
        <begin position="38"/>
        <end position="152"/>
    </location>
</feature>
<dbReference type="GO" id="GO:0032259">
    <property type="term" value="P:methylation"/>
    <property type="evidence" value="ECO:0007669"/>
    <property type="project" value="UniProtKB-KW"/>
</dbReference>
<evidence type="ECO:0000256" key="6">
    <source>
        <dbReference type="ARBA" id="ARBA00022723"/>
    </source>
</evidence>
<comment type="subcellular location">
    <subcellularLocation>
        <location evidence="1">Chromosome</location>
    </subcellularLocation>
</comment>
<dbReference type="PANTHER" id="PTHR46223:SF3">
    <property type="entry name" value="HISTONE-LYSINE N-METHYLTRANSFERASE SET-23"/>
    <property type="match status" value="1"/>
</dbReference>
<dbReference type="SUPFAM" id="SSF82199">
    <property type="entry name" value="SET domain"/>
    <property type="match status" value="1"/>
</dbReference>
<proteinExistence type="predicted"/>
<dbReference type="GO" id="GO:0008168">
    <property type="term" value="F:methyltransferase activity"/>
    <property type="evidence" value="ECO:0007669"/>
    <property type="project" value="UniProtKB-KW"/>
</dbReference>
<evidence type="ECO:0000313" key="9">
    <source>
        <dbReference type="EMBL" id="PBK89494.1"/>
    </source>
</evidence>
<name>A0A2H3D6V6_ARMGA</name>
<reference evidence="10" key="1">
    <citation type="journal article" date="2017" name="Nat. Ecol. Evol.">
        <title>Genome expansion and lineage-specific genetic innovations in the forest pathogenic fungi Armillaria.</title>
        <authorList>
            <person name="Sipos G."/>
            <person name="Prasanna A.N."/>
            <person name="Walter M.C."/>
            <person name="O'Connor E."/>
            <person name="Balint B."/>
            <person name="Krizsan K."/>
            <person name="Kiss B."/>
            <person name="Hess J."/>
            <person name="Varga T."/>
            <person name="Slot J."/>
            <person name="Riley R."/>
            <person name="Boka B."/>
            <person name="Rigling D."/>
            <person name="Barry K."/>
            <person name="Lee J."/>
            <person name="Mihaltcheva S."/>
            <person name="LaButti K."/>
            <person name="Lipzen A."/>
            <person name="Waldron R."/>
            <person name="Moloney N.M."/>
            <person name="Sperisen C."/>
            <person name="Kredics L."/>
            <person name="Vagvoelgyi C."/>
            <person name="Patrignani A."/>
            <person name="Fitzpatrick D."/>
            <person name="Nagy I."/>
            <person name="Doyle S."/>
            <person name="Anderson J.B."/>
            <person name="Grigoriev I.V."/>
            <person name="Gueldener U."/>
            <person name="Muensterkoetter M."/>
            <person name="Nagy L.G."/>
        </authorList>
    </citation>
    <scope>NUCLEOTIDE SEQUENCE [LARGE SCALE GENOMIC DNA]</scope>
    <source>
        <strain evidence="10">Ar21-2</strain>
    </source>
</reference>
<keyword evidence="3" id="KW-0489">Methyltransferase</keyword>
<dbReference type="PANTHER" id="PTHR46223">
    <property type="entry name" value="HISTONE-LYSINE N-METHYLTRANSFERASE SUV39H"/>
    <property type="match status" value="1"/>
</dbReference>
<gene>
    <name evidence="9" type="ORF">ARMGADRAFT_866536</name>
</gene>
<dbReference type="Gene3D" id="2.170.270.10">
    <property type="entry name" value="SET domain"/>
    <property type="match status" value="1"/>
</dbReference>
<evidence type="ECO:0000259" key="8">
    <source>
        <dbReference type="PROSITE" id="PS50280"/>
    </source>
</evidence>
<dbReference type="InterPro" id="IPR001214">
    <property type="entry name" value="SET_dom"/>
</dbReference>
<feature type="non-terminal residue" evidence="9">
    <location>
        <position position="153"/>
    </location>
</feature>
<accession>A0A2H3D6V6</accession>
<evidence type="ECO:0000256" key="5">
    <source>
        <dbReference type="ARBA" id="ARBA00022691"/>
    </source>
</evidence>